<reference evidence="6" key="1">
    <citation type="journal article" date="2020" name="Stud. Mycol.">
        <title>101 Dothideomycetes genomes: a test case for predicting lifestyles and emergence of pathogens.</title>
        <authorList>
            <person name="Haridas S."/>
            <person name="Albert R."/>
            <person name="Binder M."/>
            <person name="Bloem J."/>
            <person name="Labutti K."/>
            <person name="Salamov A."/>
            <person name="Andreopoulos B."/>
            <person name="Baker S."/>
            <person name="Barry K."/>
            <person name="Bills G."/>
            <person name="Bluhm B."/>
            <person name="Cannon C."/>
            <person name="Castanera R."/>
            <person name="Culley D."/>
            <person name="Daum C."/>
            <person name="Ezra D."/>
            <person name="Gonzalez J."/>
            <person name="Henrissat B."/>
            <person name="Kuo A."/>
            <person name="Liang C."/>
            <person name="Lipzen A."/>
            <person name="Lutzoni F."/>
            <person name="Magnuson J."/>
            <person name="Mondo S."/>
            <person name="Nolan M."/>
            <person name="Ohm R."/>
            <person name="Pangilinan J."/>
            <person name="Park H.-J."/>
            <person name="Ramirez L."/>
            <person name="Alfaro M."/>
            <person name="Sun H."/>
            <person name="Tritt A."/>
            <person name="Yoshinaga Y."/>
            <person name="Zwiers L.-H."/>
            <person name="Turgeon B."/>
            <person name="Goodwin S."/>
            <person name="Spatafora J."/>
            <person name="Crous P."/>
            <person name="Grigoriev I."/>
        </authorList>
    </citation>
    <scope>NUCLEOTIDE SEQUENCE</scope>
    <source>
        <strain evidence="6">CBS 116005</strain>
    </source>
</reference>
<dbReference type="EMBL" id="ML995927">
    <property type="protein sequence ID" value="KAF2764369.1"/>
    <property type="molecule type" value="Genomic_DNA"/>
</dbReference>
<dbReference type="OrthoDB" id="205108at2759"/>
<sequence>MPGMQFPYPRKSSTASSFAPRTTSRSHASRRRHLKSLAPYLLAGLALVWILIWLFSGSGSTSTSPYRPPATPEVVIVTTLDPKLSESYKTSIKENREYYAQKHGYATFYPNTTDYDLMPNVPQSWATVPALRHAMAKFPHTPWIWYITSTALIMNTKDSLYDRVLDPAKLEPMMLTDKPVVPPDSVIKTFSHLKPERVDFILSQDREGLAGGSLLVKSGDWAKFFLDAWYDPLYRSYNFQKAEGHALEHLVQWHGTVLAKLALIPQRIINSYTSSNSGEAGQYQEGDFIANFHGCARDSSRNCEQEMAPLMVRWRELKDHAMRR</sequence>
<keyword evidence="7" id="KW-1185">Reference proteome</keyword>
<evidence type="ECO:0000256" key="5">
    <source>
        <dbReference type="SAM" id="Phobius"/>
    </source>
</evidence>
<evidence type="ECO:0000313" key="6">
    <source>
        <dbReference type="EMBL" id="KAF2764369.1"/>
    </source>
</evidence>
<dbReference type="GO" id="GO:0000009">
    <property type="term" value="F:alpha-1,6-mannosyltransferase activity"/>
    <property type="evidence" value="ECO:0007669"/>
    <property type="project" value="TreeGrafter"/>
</dbReference>
<name>A0A6G1KVS8_9PEZI</name>
<dbReference type="AlphaFoldDB" id="A0A6G1KVS8"/>
<dbReference type="Gene3D" id="3.90.550.10">
    <property type="entry name" value="Spore Coat Polysaccharide Biosynthesis Protein SpsA, Chain A"/>
    <property type="match status" value="1"/>
</dbReference>
<dbReference type="Pfam" id="PF05637">
    <property type="entry name" value="Glyco_transf_34"/>
    <property type="match status" value="1"/>
</dbReference>
<evidence type="ECO:0008006" key="8">
    <source>
        <dbReference type="Google" id="ProtNLM"/>
    </source>
</evidence>
<dbReference type="InterPro" id="IPR008630">
    <property type="entry name" value="Glyco_trans_34"/>
</dbReference>
<evidence type="ECO:0000256" key="3">
    <source>
        <dbReference type="ARBA" id="ARBA00022679"/>
    </source>
</evidence>
<feature type="compositionally biased region" description="Polar residues" evidence="4">
    <location>
        <begin position="11"/>
        <end position="20"/>
    </location>
</feature>
<evidence type="ECO:0000313" key="7">
    <source>
        <dbReference type="Proteomes" id="UP000799436"/>
    </source>
</evidence>
<dbReference type="InterPro" id="IPR029044">
    <property type="entry name" value="Nucleotide-diphossugar_trans"/>
</dbReference>
<dbReference type="FunFam" id="3.90.550.10:FF:000149">
    <property type="entry name" value="Alpha-1,6-mannosyltransferase subunit"/>
    <property type="match status" value="1"/>
</dbReference>
<gene>
    <name evidence="6" type="ORF">EJ03DRAFT_331890</name>
</gene>
<evidence type="ECO:0000256" key="4">
    <source>
        <dbReference type="SAM" id="MobiDB-lite"/>
    </source>
</evidence>
<keyword evidence="5" id="KW-1133">Transmembrane helix</keyword>
<accession>A0A6G1KVS8</accession>
<evidence type="ECO:0000256" key="1">
    <source>
        <dbReference type="ARBA" id="ARBA00005664"/>
    </source>
</evidence>
<dbReference type="PANTHER" id="PTHR31306:SF10">
    <property type="entry name" value="ALPHA-1,6-MANNOSYLTRANSFERASE MNN11-RELATED"/>
    <property type="match status" value="1"/>
</dbReference>
<keyword evidence="3" id="KW-0808">Transferase</keyword>
<dbReference type="Proteomes" id="UP000799436">
    <property type="component" value="Unassembled WGS sequence"/>
</dbReference>
<evidence type="ECO:0000256" key="2">
    <source>
        <dbReference type="ARBA" id="ARBA00022676"/>
    </source>
</evidence>
<keyword evidence="2" id="KW-0328">Glycosyltransferase</keyword>
<keyword evidence="5" id="KW-0472">Membrane</keyword>
<dbReference type="GO" id="GO:0006487">
    <property type="term" value="P:protein N-linked glycosylation"/>
    <property type="evidence" value="ECO:0007669"/>
    <property type="project" value="TreeGrafter"/>
</dbReference>
<feature type="region of interest" description="Disordered" evidence="4">
    <location>
        <begin position="1"/>
        <end position="30"/>
    </location>
</feature>
<feature type="transmembrane region" description="Helical" evidence="5">
    <location>
        <begin position="37"/>
        <end position="55"/>
    </location>
</feature>
<keyword evidence="5" id="KW-0812">Transmembrane</keyword>
<dbReference type="PANTHER" id="PTHR31306">
    <property type="entry name" value="ALPHA-1,6-MANNOSYLTRANSFERASE MNN11-RELATED"/>
    <property type="match status" value="1"/>
</dbReference>
<proteinExistence type="inferred from homology"/>
<comment type="similarity">
    <text evidence="1">Belongs to the glycosyltransferase 34 family.</text>
</comment>
<protein>
    <recommendedName>
        <fullName evidence="8">Glycosyltransferase family 34 protein</fullName>
    </recommendedName>
</protein>
<organism evidence="6 7">
    <name type="scientific">Teratosphaeria nubilosa</name>
    <dbReference type="NCBI Taxonomy" id="161662"/>
    <lineage>
        <taxon>Eukaryota</taxon>
        <taxon>Fungi</taxon>
        <taxon>Dikarya</taxon>
        <taxon>Ascomycota</taxon>
        <taxon>Pezizomycotina</taxon>
        <taxon>Dothideomycetes</taxon>
        <taxon>Dothideomycetidae</taxon>
        <taxon>Mycosphaerellales</taxon>
        <taxon>Teratosphaeriaceae</taxon>
        <taxon>Teratosphaeria</taxon>
    </lineage>
</organism>
<dbReference type="GO" id="GO:0000136">
    <property type="term" value="C:mannan polymerase complex"/>
    <property type="evidence" value="ECO:0007669"/>
    <property type="project" value="TreeGrafter"/>
</dbReference>